<dbReference type="Gene3D" id="2.170.270.10">
    <property type="entry name" value="SET domain"/>
    <property type="match status" value="1"/>
</dbReference>
<evidence type="ECO:0000313" key="7">
    <source>
        <dbReference type="Proteomes" id="UP000298030"/>
    </source>
</evidence>
<sequence>MIIQLVSSVSHLSIYPRLISPTSFGKVSHISAPVGAQAAACWGSFLKAFERAEAARSLLANRPPMHVCDNRLCGGVIGNPSARFKVCSGCSSTIYCSTSCQEQDWYDQHQRECKHARADHDSALTPDDLPFRHVEFPS</sequence>
<dbReference type="InterPro" id="IPR046341">
    <property type="entry name" value="SET_dom_sf"/>
</dbReference>
<feature type="domain" description="MYND-type" evidence="5">
    <location>
        <begin position="70"/>
        <end position="113"/>
    </location>
</feature>
<dbReference type="Gene3D" id="6.10.140.2220">
    <property type="match status" value="1"/>
</dbReference>
<dbReference type="EMBL" id="QPFP01000359">
    <property type="protein sequence ID" value="TEB15348.1"/>
    <property type="molecule type" value="Genomic_DNA"/>
</dbReference>
<evidence type="ECO:0000259" key="5">
    <source>
        <dbReference type="PROSITE" id="PS50865"/>
    </source>
</evidence>
<reference evidence="6 7" key="1">
    <citation type="journal article" date="2019" name="Nat. Ecol. Evol.">
        <title>Megaphylogeny resolves global patterns of mushroom evolution.</title>
        <authorList>
            <person name="Varga T."/>
            <person name="Krizsan K."/>
            <person name="Foldi C."/>
            <person name="Dima B."/>
            <person name="Sanchez-Garcia M."/>
            <person name="Sanchez-Ramirez S."/>
            <person name="Szollosi G.J."/>
            <person name="Szarkandi J.G."/>
            <person name="Papp V."/>
            <person name="Albert L."/>
            <person name="Andreopoulos W."/>
            <person name="Angelini C."/>
            <person name="Antonin V."/>
            <person name="Barry K.W."/>
            <person name="Bougher N.L."/>
            <person name="Buchanan P."/>
            <person name="Buyck B."/>
            <person name="Bense V."/>
            <person name="Catcheside P."/>
            <person name="Chovatia M."/>
            <person name="Cooper J."/>
            <person name="Damon W."/>
            <person name="Desjardin D."/>
            <person name="Finy P."/>
            <person name="Geml J."/>
            <person name="Haridas S."/>
            <person name="Hughes K."/>
            <person name="Justo A."/>
            <person name="Karasinski D."/>
            <person name="Kautmanova I."/>
            <person name="Kiss B."/>
            <person name="Kocsube S."/>
            <person name="Kotiranta H."/>
            <person name="LaButti K.M."/>
            <person name="Lechner B.E."/>
            <person name="Liimatainen K."/>
            <person name="Lipzen A."/>
            <person name="Lukacs Z."/>
            <person name="Mihaltcheva S."/>
            <person name="Morgado L.N."/>
            <person name="Niskanen T."/>
            <person name="Noordeloos M.E."/>
            <person name="Ohm R.A."/>
            <person name="Ortiz-Santana B."/>
            <person name="Ovrebo C."/>
            <person name="Racz N."/>
            <person name="Riley R."/>
            <person name="Savchenko A."/>
            <person name="Shiryaev A."/>
            <person name="Soop K."/>
            <person name="Spirin V."/>
            <person name="Szebenyi C."/>
            <person name="Tomsovsky M."/>
            <person name="Tulloss R.E."/>
            <person name="Uehling J."/>
            <person name="Grigoriev I.V."/>
            <person name="Vagvolgyi C."/>
            <person name="Papp T."/>
            <person name="Martin F.M."/>
            <person name="Miettinen O."/>
            <person name="Hibbett D.S."/>
            <person name="Nagy L.G."/>
        </authorList>
    </citation>
    <scope>NUCLEOTIDE SEQUENCE [LARGE SCALE GENOMIC DNA]</scope>
    <source>
        <strain evidence="6 7">FP101781</strain>
    </source>
</reference>
<dbReference type="Proteomes" id="UP000298030">
    <property type="component" value="Unassembled WGS sequence"/>
</dbReference>
<evidence type="ECO:0000313" key="6">
    <source>
        <dbReference type="EMBL" id="TEB15348.1"/>
    </source>
</evidence>
<dbReference type="Pfam" id="PF01753">
    <property type="entry name" value="zf-MYND"/>
    <property type="match status" value="1"/>
</dbReference>
<proteinExistence type="predicted"/>
<dbReference type="AlphaFoldDB" id="A0A4Y7S2E5"/>
<evidence type="ECO:0000256" key="1">
    <source>
        <dbReference type="ARBA" id="ARBA00022723"/>
    </source>
</evidence>
<evidence type="ECO:0000256" key="2">
    <source>
        <dbReference type="ARBA" id="ARBA00022771"/>
    </source>
</evidence>
<dbReference type="PROSITE" id="PS50865">
    <property type="entry name" value="ZF_MYND_2"/>
    <property type="match status" value="1"/>
</dbReference>
<protein>
    <recommendedName>
        <fullName evidence="5">MYND-type domain-containing protein</fullName>
    </recommendedName>
</protein>
<dbReference type="SUPFAM" id="SSF144232">
    <property type="entry name" value="HIT/MYND zinc finger-like"/>
    <property type="match status" value="1"/>
</dbReference>
<dbReference type="GO" id="GO:0008270">
    <property type="term" value="F:zinc ion binding"/>
    <property type="evidence" value="ECO:0007669"/>
    <property type="project" value="UniProtKB-KW"/>
</dbReference>
<gene>
    <name evidence="6" type="ORF">FA13DRAFT_839244</name>
</gene>
<comment type="caution">
    <text evidence="6">The sequence shown here is derived from an EMBL/GenBank/DDBJ whole genome shotgun (WGS) entry which is preliminary data.</text>
</comment>
<keyword evidence="2 4" id="KW-0863">Zinc-finger</keyword>
<dbReference type="OrthoDB" id="5231159at2759"/>
<evidence type="ECO:0000256" key="4">
    <source>
        <dbReference type="PROSITE-ProRule" id="PRU00134"/>
    </source>
</evidence>
<dbReference type="InterPro" id="IPR002893">
    <property type="entry name" value="Znf_MYND"/>
</dbReference>
<name>A0A4Y7S2E5_COPMI</name>
<accession>A0A4Y7S2E5</accession>
<keyword evidence="1" id="KW-0479">Metal-binding</keyword>
<keyword evidence="3" id="KW-0862">Zinc</keyword>
<organism evidence="6 7">
    <name type="scientific">Coprinellus micaceus</name>
    <name type="common">Glistening ink-cap mushroom</name>
    <name type="synonym">Coprinus micaceus</name>
    <dbReference type="NCBI Taxonomy" id="71717"/>
    <lineage>
        <taxon>Eukaryota</taxon>
        <taxon>Fungi</taxon>
        <taxon>Dikarya</taxon>
        <taxon>Basidiomycota</taxon>
        <taxon>Agaricomycotina</taxon>
        <taxon>Agaricomycetes</taxon>
        <taxon>Agaricomycetidae</taxon>
        <taxon>Agaricales</taxon>
        <taxon>Agaricineae</taxon>
        <taxon>Psathyrellaceae</taxon>
        <taxon>Coprinellus</taxon>
    </lineage>
</organism>
<keyword evidence="7" id="KW-1185">Reference proteome</keyword>
<evidence type="ECO:0000256" key="3">
    <source>
        <dbReference type="ARBA" id="ARBA00022833"/>
    </source>
</evidence>